<dbReference type="AlphaFoldDB" id="A0A9P9IPZ7"/>
<organism evidence="2 3">
    <name type="scientific">Dendryphion nanum</name>
    <dbReference type="NCBI Taxonomy" id="256645"/>
    <lineage>
        <taxon>Eukaryota</taxon>
        <taxon>Fungi</taxon>
        <taxon>Dikarya</taxon>
        <taxon>Ascomycota</taxon>
        <taxon>Pezizomycotina</taxon>
        <taxon>Dothideomycetes</taxon>
        <taxon>Pleosporomycetidae</taxon>
        <taxon>Pleosporales</taxon>
        <taxon>Torulaceae</taxon>
        <taxon>Dendryphion</taxon>
    </lineage>
</organism>
<proteinExistence type="predicted"/>
<gene>
    <name evidence="2" type="ORF">B0J11DRAFT_603496</name>
</gene>
<sequence length="356" mass="38578">MAGGRGEEEGGGGSKSSTEAGRQAGRRTGRPQVGMADMICAMPGWAGLDWAGVVWPLEDLGARGTGGLSWVGSGLNGRGKESLWNQSRTFAGKREEGLEGFGGFWRRRRGRGRGCACVDVVCHGCSSNTQCVLSSPWLSVGAERWMLDAGRGTLDAGFCRRVSFGGFLWSIAHSSPGWFALPSPPLSALPDFLLALPCPVLPCHSTNLGPPSIVHRPRTQTTHAHAYAYVPALPCPAQSGPSLHYNTLHYTNTRRPYPQLPLSRIHPASSSLSSTLLKTLCRPLHLLFSSFLLYYTYTHPHRLSLILLPAVPYRTLPHVPSAHRPPPSPTSLHSIAALRCPPWTRKRLHPEIHSLG</sequence>
<evidence type="ECO:0000313" key="2">
    <source>
        <dbReference type="EMBL" id="KAH7128311.1"/>
    </source>
</evidence>
<keyword evidence="3" id="KW-1185">Reference proteome</keyword>
<accession>A0A9P9IPZ7</accession>
<feature type="region of interest" description="Disordered" evidence="1">
    <location>
        <begin position="1"/>
        <end position="29"/>
    </location>
</feature>
<dbReference type="EMBL" id="JAGMWT010000005">
    <property type="protein sequence ID" value="KAH7128311.1"/>
    <property type="molecule type" value="Genomic_DNA"/>
</dbReference>
<comment type="caution">
    <text evidence="2">The sequence shown here is derived from an EMBL/GenBank/DDBJ whole genome shotgun (WGS) entry which is preliminary data.</text>
</comment>
<dbReference type="Proteomes" id="UP000700596">
    <property type="component" value="Unassembled WGS sequence"/>
</dbReference>
<name>A0A9P9IPZ7_9PLEO</name>
<evidence type="ECO:0000313" key="3">
    <source>
        <dbReference type="Proteomes" id="UP000700596"/>
    </source>
</evidence>
<evidence type="ECO:0000256" key="1">
    <source>
        <dbReference type="SAM" id="MobiDB-lite"/>
    </source>
</evidence>
<reference evidence="2" key="1">
    <citation type="journal article" date="2021" name="Nat. Commun.">
        <title>Genetic determinants of endophytism in the Arabidopsis root mycobiome.</title>
        <authorList>
            <person name="Mesny F."/>
            <person name="Miyauchi S."/>
            <person name="Thiergart T."/>
            <person name="Pickel B."/>
            <person name="Atanasova L."/>
            <person name="Karlsson M."/>
            <person name="Huettel B."/>
            <person name="Barry K.W."/>
            <person name="Haridas S."/>
            <person name="Chen C."/>
            <person name="Bauer D."/>
            <person name="Andreopoulos W."/>
            <person name="Pangilinan J."/>
            <person name="LaButti K."/>
            <person name="Riley R."/>
            <person name="Lipzen A."/>
            <person name="Clum A."/>
            <person name="Drula E."/>
            <person name="Henrissat B."/>
            <person name="Kohler A."/>
            <person name="Grigoriev I.V."/>
            <person name="Martin F.M."/>
            <person name="Hacquard S."/>
        </authorList>
    </citation>
    <scope>NUCLEOTIDE SEQUENCE</scope>
    <source>
        <strain evidence="2">MPI-CAGE-CH-0243</strain>
    </source>
</reference>
<protein>
    <submittedName>
        <fullName evidence="2">Uncharacterized protein</fullName>
    </submittedName>
</protein>